<accession>A0ACB0JX96</accession>
<evidence type="ECO:0000313" key="1">
    <source>
        <dbReference type="EMBL" id="CAJ2648302.1"/>
    </source>
</evidence>
<proteinExistence type="predicted"/>
<keyword evidence="2" id="KW-1185">Reference proteome</keyword>
<sequence length="81" mass="9658">MYEILLDSSFWVLEKLRKFSIDSSFWVLEKLRFKFLGVGKTKEILNRFKLLGVGKTKVIKAYMLRISNNFNCTMVFWIITI</sequence>
<protein>
    <submittedName>
        <fullName evidence="1">Uncharacterized protein</fullName>
    </submittedName>
</protein>
<evidence type="ECO:0000313" key="2">
    <source>
        <dbReference type="Proteomes" id="UP001177021"/>
    </source>
</evidence>
<organism evidence="1 2">
    <name type="scientific">Trifolium pratense</name>
    <name type="common">Red clover</name>
    <dbReference type="NCBI Taxonomy" id="57577"/>
    <lineage>
        <taxon>Eukaryota</taxon>
        <taxon>Viridiplantae</taxon>
        <taxon>Streptophyta</taxon>
        <taxon>Embryophyta</taxon>
        <taxon>Tracheophyta</taxon>
        <taxon>Spermatophyta</taxon>
        <taxon>Magnoliopsida</taxon>
        <taxon>eudicotyledons</taxon>
        <taxon>Gunneridae</taxon>
        <taxon>Pentapetalae</taxon>
        <taxon>rosids</taxon>
        <taxon>fabids</taxon>
        <taxon>Fabales</taxon>
        <taxon>Fabaceae</taxon>
        <taxon>Papilionoideae</taxon>
        <taxon>50 kb inversion clade</taxon>
        <taxon>NPAAA clade</taxon>
        <taxon>Hologalegina</taxon>
        <taxon>IRL clade</taxon>
        <taxon>Trifolieae</taxon>
        <taxon>Trifolium</taxon>
    </lineage>
</organism>
<name>A0ACB0JX96_TRIPR</name>
<dbReference type="EMBL" id="CASHSV030000109">
    <property type="protein sequence ID" value="CAJ2648302.1"/>
    <property type="molecule type" value="Genomic_DNA"/>
</dbReference>
<comment type="caution">
    <text evidence="1">The sequence shown here is derived from an EMBL/GenBank/DDBJ whole genome shotgun (WGS) entry which is preliminary data.</text>
</comment>
<reference evidence="1" key="1">
    <citation type="submission" date="2023-10" db="EMBL/GenBank/DDBJ databases">
        <authorList>
            <person name="Rodriguez Cubillos JULIANA M."/>
            <person name="De Vega J."/>
        </authorList>
    </citation>
    <scope>NUCLEOTIDE SEQUENCE</scope>
</reference>
<gene>
    <name evidence="1" type="ORF">MILVUS5_LOCUS16676</name>
</gene>
<dbReference type="Proteomes" id="UP001177021">
    <property type="component" value="Unassembled WGS sequence"/>
</dbReference>